<accession>A0A179S1F8</accession>
<sequence>MVDHSASRRGFLRGLTALPLIGGGVTLIGSPIAVAEPLSEQLLDSYDAWLEYERRNLQWERARGSEMRHRLHMPFVMQMYGKDGRPKGKALPCDYVPCANAGAGWHHNGEAPPSTRAALVLSAVGCDWREGGL</sequence>
<evidence type="ECO:0000313" key="1">
    <source>
        <dbReference type="EMBL" id="OAS16651.1"/>
    </source>
</evidence>
<name>A0A179S1F8_9HYPH</name>
<reference evidence="1 2" key="1">
    <citation type="submission" date="2016-04" db="EMBL/GenBank/DDBJ databases">
        <authorList>
            <person name="Evans L.H."/>
            <person name="Alamgir A."/>
            <person name="Owens N."/>
            <person name="Weber N.D."/>
            <person name="Virtaneva K."/>
            <person name="Barbian K."/>
            <person name="Babar A."/>
            <person name="Rosenke K."/>
        </authorList>
    </citation>
    <scope>NUCLEOTIDE SEQUENCE [LARGE SCALE GENOMIC DNA]</scope>
    <source>
        <strain evidence="1 2">PMB02</strain>
    </source>
</reference>
<dbReference type="AlphaFoldDB" id="A0A179S1F8"/>
<evidence type="ECO:0000313" key="2">
    <source>
        <dbReference type="Proteomes" id="UP000078316"/>
    </source>
</evidence>
<dbReference type="Proteomes" id="UP000078316">
    <property type="component" value="Unassembled WGS sequence"/>
</dbReference>
<dbReference type="PROSITE" id="PS51318">
    <property type="entry name" value="TAT"/>
    <property type="match status" value="1"/>
</dbReference>
<protein>
    <submittedName>
        <fullName evidence="1">Uncharacterized protein</fullName>
    </submittedName>
</protein>
<proteinExistence type="predicted"/>
<dbReference type="InterPro" id="IPR006311">
    <property type="entry name" value="TAT_signal"/>
</dbReference>
<dbReference type="EMBL" id="LWHQ01000072">
    <property type="protein sequence ID" value="OAS16651.1"/>
    <property type="molecule type" value="Genomic_DNA"/>
</dbReference>
<dbReference type="STRING" id="427683.A5481_28230"/>
<organism evidence="1 2">
    <name type="scientific">Methylobacterium platani</name>
    <dbReference type="NCBI Taxonomy" id="427683"/>
    <lineage>
        <taxon>Bacteria</taxon>
        <taxon>Pseudomonadati</taxon>
        <taxon>Pseudomonadota</taxon>
        <taxon>Alphaproteobacteria</taxon>
        <taxon>Hyphomicrobiales</taxon>
        <taxon>Methylobacteriaceae</taxon>
        <taxon>Methylobacterium</taxon>
    </lineage>
</organism>
<dbReference type="RefSeq" id="WP_048435910.1">
    <property type="nucleotide sequence ID" value="NZ_LWHQ01000072.1"/>
</dbReference>
<dbReference type="OrthoDB" id="8004268at2"/>
<comment type="caution">
    <text evidence="1">The sequence shown here is derived from an EMBL/GenBank/DDBJ whole genome shotgun (WGS) entry which is preliminary data.</text>
</comment>
<gene>
    <name evidence="1" type="ORF">A5481_28230</name>
</gene>